<keyword evidence="1 3" id="KW-0808">Transferase</keyword>
<name>A0A1B1TAK0_9ARCH</name>
<dbReference type="Pfam" id="PF13692">
    <property type="entry name" value="Glyco_trans_1_4"/>
    <property type="match status" value="1"/>
</dbReference>
<feature type="domain" description="Glycosyltransferase subfamily 4-like N-terminal" evidence="2">
    <location>
        <begin position="65"/>
        <end position="182"/>
    </location>
</feature>
<dbReference type="Pfam" id="PF13439">
    <property type="entry name" value="Glyco_transf_4"/>
    <property type="match status" value="1"/>
</dbReference>
<proteinExistence type="predicted"/>
<evidence type="ECO:0000259" key="2">
    <source>
        <dbReference type="Pfam" id="PF13439"/>
    </source>
</evidence>
<reference evidence="3" key="2">
    <citation type="journal article" date="2015" name="ISME J.">
        <title>A new class of marine Euryarchaeota group II from the Mediterranean deep chlorophyll maximum.</title>
        <authorList>
            <person name="Martin-Cuadrado A.B."/>
            <person name="Garcia-Heredia I."/>
            <person name="Molto A.G."/>
            <person name="Lopez-Ubeda R."/>
            <person name="Kimes N."/>
            <person name="Lopez-Garcia P."/>
            <person name="Moreira D."/>
            <person name="Rodriguez-Valera F."/>
        </authorList>
    </citation>
    <scope>NUCLEOTIDE SEQUENCE</scope>
</reference>
<protein>
    <submittedName>
        <fullName evidence="3">Glycosyl transferase</fullName>
    </submittedName>
</protein>
<evidence type="ECO:0000313" key="3">
    <source>
        <dbReference type="EMBL" id="ANV79317.1"/>
    </source>
</evidence>
<dbReference type="AlphaFoldDB" id="A0A1B1TAK0"/>
<dbReference type="Gene3D" id="3.40.50.2000">
    <property type="entry name" value="Glycogen Phosphorylase B"/>
    <property type="match status" value="2"/>
</dbReference>
<dbReference type="PANTHER" id="PTHR46401:SF2">
    <property type="entry name" value="GLYCOSYLTRANSFERASE WBBK-RELATED"/>
    <property type="match status" value="1"/>
</dbReference>
<organism evidence="3">
    <name type="scientific">uncultured Poseidoniia archaeon</name>
    <dbReference type="NCBI Taxonomy" id="1697135"/>
    <lineage>
        <taxon>Archaea</taxon>
        <taxon>Methanobacteriati</taxon>
        <taxon>Thermoplasmatota</taxon>
        <taxon>Candidatus Poseidoniia</taxon>
        <taxon>environmental samples</taxon>
    </lineage>
</organism>
<dbReference type="SUPFAM" id="SSF53756">
    <property type="entry name" value="UDP-Glycosyltransferase/glycogen phosphorylase"/>
    <property type="match status" value="1"/>
</dbReference>
<reference evidence="3" key="1">
    <citation type="submission" date="2014-11" db="EMBL/GenBank/DDBJ databases">
        <authorList>
            <person name="Zhu J."/>
            <person name="Qi W."/>
            <person name="Song R."/>
        </authorList>
    </citation>
    <scope>NUCLEOTIDE SEQUENCE</scope>
</reference>
<evidence type="ECO:0000256" key="1">
    <source>
        <dbReference type="ARBA" id="ARBA00022679"/>
    </source>
</evidence>
<dbReference type="GO" id="GO:0016757">
    <property type="term" value="F:glycosyltransferase activity"/>
    <property type="evidence" value="ECO:0007669"/>
    <property type="project" value="TreeGrafter"/>
</dbReference>
<dbReference type="PANTHER" id="PTHR46401">
    <property type="entry name" value="GLYCOSYLTRANSFERASE WBBK-RELATED"/>
    <property type="match status" value="1"/>
</dbReference>
<dbReference type="InterPro" id="IPR028098">
    <property type="entry name" value="Glyco_trans_4-like_N"/>
</dbReference>
<sequence length="364" mass="40820">MTSTVVRRVLLARGGALRSNTGLGRAHFSVVSLLEKTLVKDWTLAGNIEHKQEENIFSRVWNRWRSHPILVKRKTESTTADLLHVTDQEQAHLVPNNSKIPVAVTVHDLFHISPRKIALDNGVIDVGENKPNLIRKFDISKLKSGLNRADLLICISESTRNEVKRLFPNKKTALVRHQIDVDYWDPELNPKSSELISDFYDSEKCLIITVGSDEPRKRLGLVKDIISRLDSEVSKDINLVNIGSEIRLDEDQLIASFQHAEALLFPSVSEGFGYPPAEAMAAGCKVLASDSAAHNEIIPNNYLLPVDDLRAWIDAVEGIHSEWKMNKGQQRQANNNLIQHVRNLLSPTAHGIALSKAYDSLFEE</sequence>
<accession>A0A1B1TAK0</accession>
<dbReference type="EMBL" id="KP211819">
    <property type="protein sequence ID" value="ANV79317.1"/>
    <property type="molecule type" value="Genomic_DNA"/>
</dbReference>